<dbReference type="WBParaSite" id="Gr19_v10_g16864.t2">
    <property type="protein sequence ID" value="Gr19_v10_g16864.t2"/>
    <property type="gene ID" value="Gr19_v10_g16864"/>
</dbReference>
<keyword evidence="2" id="KW-1185">Reference proteome</keyword>
<sequence>MGNAADTLCGQNDDIEPNNDKEAMADQQQKEGQTKADQMEFPLKQTANFEQQKINQKALSAAIDQCN</sequence>
<feature type="compositionally biased region" description="Basic and acidic residues" evidence="1">
    <location>
        <begin position="18"/>
        <end position="37"/>
    </location>
</feature>
<reference evidence="3" key="1">
    <citation type="submission" date="2022-11" db="UniProtKB">
        <authorList>
            <consortium name="WormBaseParasite"/>
        </authorList>
    </citation>
    <scope>IDENTIFICATION</scope>
</reference>
<dbReference type="AlphaFoldDB" id="A0A914HEU8"/>
<accession>A0A914HEU8</accession>
<evidence type="ECO:0000313" key="2">
    <source>
        <dbReference type="Proteomes" id="UP000887572"/>
    </source>
</evidence>
<evidence type="ECO:0000256" key="1">
    <source>
        <dbReference type="SAM" id="MobiDB-lite"/>
    </source>
</evidence>
<feature type="region of interest" description="Disordered" evidence="1">
    <location>
        <begin position="1"/>
        <end position="37"/>
    </location>
</feature>
<organism evidence="2 3">
    <name type="scientific">Globodera rostochiensis</name>
    <name type="common">Golden nematode worm</name>
    <name type="synonym">Heterodera rostochiensis</name>
    <dbReference type="NCBI Taxonomy" id="31243"/>
    <lineage>
        <taxon>Eukaryota</taxon>
        <taxon>Metazoa</taxon>
        <taxon>Ecdysozoa</taxon>
        <taxon>Nematoda</taxon>
        <taxon>Chromadorea</taxon>
        <taxon>Rhabditida</taxon>
        <taxon>Tylenchina</taxon>
        <taxon>Tylenchomorpha</taxon>
        <taxon>Tylenchoidea</taxon>
        <taxon>Heteroderidae</taxon>
        <taxon>Heteroderinae</taxon>
        <taxon>Globodera</taxon>
    </lineage>
</organism>
<dbReference type="Proteomes" id="UP000887572">
    <property type="component" value="Unplaced"/>
</dbReference>
<evidence type="ECO:0000313" key="3">
    <source>
        <dbReference type="WBParaSite" id="Gr19_v10_g16864.t2"/>
    </source>
</evidence>
<protein>
    <submittedName>
        <fullName evidence="3">Uncharacterized protein</fullName>
    </submittedName>
</protein>
<proteinExistence type="predicted"/>
<name>A0A914HEU8_GLORO</name>